<dbReference type="InterPro" id="IPR028081">
    <property type="entry name" value="Leu-bd"/>
</dbReference>
<feature type="domain" description="Leucine-binding protein" evidence="6">
    <location>
        <begin position="40"/>
        <end position="376"/>
    </location>
</feature>
<feature type="signal peptide" evidence="5">
    <location>
        <begin position="1"/>
        <end position="26"/>
    </location>
</feature>
<evidence type="ECO:0000256" key="5">
    <source>
        <dbReference type="SAM" id="SignalP"/>
    </source>
</evidence>
<evidence type="ECO:0000256" key="2">
    <source>
        <dbReference type="ARBA" id="ARBA00022448"/>
    </source>
</evidence>
<organism evidence="7 8">
    <name type="scientific">Leifsonella bigeumensis</name>
    <dbReference type="NCBI Taxonomy" id="433643"/>
    <lineage>
        <taxon>Bacteria</taxon>
        <taxon>Bacillati</taxon>
        <taxon>Actinomycetota</taxon>
        <taxon>Actinomycetes</taxon>
        <taxon>Micrococcales</taxon>
        <taxon>Microbacteriaceae</taxon>
        <taxon>Leifsonella</taxon>
    </lineage>
</organism>
<comment type="similarity">
    <text evidence="1">Belongs to the leucine-binding protein family.</text>
</comment>
<dbReference type="PANTHER" id="PTHR30483">
    <property type="entry name" value="LEUCINE-SPECIFIC-BINDING PROTEIN"/>
    <property type="match status" value="1"/>
</dbReference>
<dbReference type="PROSITE" id="PS51257">
    <property type="entry name" value="PROKAR_LIPOPROTEIN"/>
    <property type="match status" value="1"/>
</dbReference>
<dbReference type="Proteomes" id="UP001501004">
    <property type="component" value="Unassembled WGS sequence"/>
</dbReference>
<gene>
    <name evidence="7" type="ORF">GCM10022239_07510</name>
</gene>
<dbReference type="PRINTS" id="PR00337">
    <property type="entry name" value="LEUILEVALBP"/>
</dbReference>
<evidence type="ECO:0000313" key="8">
    <source>
        <dbReference type="Proteomes" id="UP001501004"/>
    </source>
</evidence>
<feature type="chain" id="PRO_5045557488" evidence="5">
    <location>
        <begin position="27"/>
        <end position="387"/>
    </location>
</feature>
<name>A0ABP7F8Y3_9MICO</name>
<sequence>MKNRFGRLASTIAVGAIVALGAGACASPGETPPSSSDDGPIYLAGISGVSGVAATYGEQTRAGEAIALAQINDAGGINGRQVQIDHEDSRFDIPTNVALFKRFAADSKYVAVLGPADGSGGIATTPFANEAGLVSIVAGGSAPWTVPFGDFVFRLPPQNKEIIAKTVKAAVDAWGIKSAAIIYASDADYAVAAKDLYEAVAADLGIEIKRVESFESTQQNFAPQLTNIAAANVDAVLMSVVAANAGPMLLQAQNLGLEDMHWVGDAGAQNASLWELSQGNAQGLITGTPFDVTSKNPEVVEFVEAFQAKHGTQPTIFNAYGYDSVRLLGQAIAAIDGEITRESVRDALAGITYEGVTGTISFPDGSGNAAREGIFVLVMDNGKFIPF</sequence>
<proteinExistence type="inferred from homology"/>
<keyword evidence="4" id="KW-0029">Amino-acid transport</keyword>
<evidence type="ECO:0000256" key="3">
    <source>
        <dbReference type="ARBA" id="ARBA00022729"/>
    </source>
</evidence>
<dbReference type="RefSeq" id="WP_344753855.1">
    <property type="nucleotide sequence ID" value="NZ_BAABAE010000002.1"/>
</dbReference>
<accession>A0ABP7F8Y3</accession>
<evidence type="ECO:0000313" key="7">
    <source>
        <dbReference type="EMBL" id="GAA3733824.1"/>
    </source>
</evidence>
<dbReference type="InterPro" id="IPR000709">
    <property type="entry name" value="Leu_Ile_Val-bd"/>
</dbReference>
<dbReference type="PANTHER" id="PTHR30483:SF6">
    <property type="entry name" value="PERIPLASMIC BINDING PROTEIN OF ABC TRANSPORTER FOR NATURAL AMINO ACIDS"/>
    <property type="match status" value="1"/>
</dbReference>
<comment type="caution">
    <text evidence="7">The sequence shown here is derived from an EMBL/GenBank/DDBJ whole genome shotgun (WGS) entry which is preliminary data.</text>
</comment>
<protein>
    <submittedName>
        <fullName evidence="7">ABC transporter substrate-binding protein</fullName>
    </submittedName>
</protein>
<keyword evidence="8" id="KW-1185">Reference proteome</keyword>
<dbReference type="InterPro" id="IPR051010">
    <property type="entry name" value="BCAA_transport"/>
</dbReference>
<reference evidence="8" key="1">
    <citation type="journal article" date="2019" name="Int. J. Syst. Evol. Microbiol.">
        <title>The Global Catalogue of Microorganisms (GCM) 10K type strain sequencing project: providing services to taxonomists for standard genome sequencing and annotation.</title>
        <authorList>
            <consortium name="The Broad Institute Genomics Platform"/>
            <consortium name="The Broad Institute Genome Sequencing Center for Infectious Disease"/>
            <person name="Wu L."/>
            <person name="Ma J."/>
        </authorList>
    </citation>
    <scope>NUCLEOTIDE SEQUENCE [LARGE SCALE GENOMIC DNA]</scope>
    <source>
        <strain evidence="8">JCM 16949</strain>
    </source>
</reference>
<dbReference type="Gene3D" id="3.40.50.2300">
    <property type="match status" value="2"/>
</dbReference>
<evidence type="ECO:0000256" key="4">
    <source>
        <dbReference type="ARBA" id="ARBA00022970"/>
    </source>
</evidence>
<dbReference type="SUPFAM" id="SSF53822">
    <property type="entry name" value="Periplasmic binding protein-like I"/>
    <property type="match status" value="1"/>
</dbReference>
<keyword evidence="2" id="KW-0813">Transport</keyword>
<dbReference type="EMBL" id="BAABAE010000002">
    <property type="protein sequence ID" value="GAA3733824.1"/>
    <property type="molecule type" value="Genomic_DNA"/>
</dbReference>
<dbReference type="InterPro" id="IPR028082">
    <property type="entry name" value="Peripla_BP_I"/>
</dbReference>
<keyword evidence="3 5" id="KW-0732">Signal</keyword>
<dbReference type="Pfam" id="PF13458">
    <property type="entry name" value="Peripla_BP_6"/>
    <property type="match status" value="1"/>
</dbReference>
<evidence type="ECO:0000256" key="1">
    <source>
        <dbReference type="ARBA" id="ARBA00010062"/>
    </source>
</evidence>
<evidence type="ECO:0000259" key="6">
    <source>
        <dbReference type="Pfam" id="PF13458"/>
    </source>
</evidence>